<reference evidence="1" key="1">
    <citation type="journal article" date="2021" name="Proc. Natl. Acad. Sci. U.S.A.">
        <title>A Catalog of Tens of Thousands of Viruses from Human Metagenomes Reveals Hidden Associations with Chronic Diseases.</title>
        <authorList>
            <person name="Tisza M.J."/>
            <person name="Buck C.B."/>
        </authorList>
    </citation>
    <scope>NUCLEOTIDE SEQUENCE</scope>
    <source>
        <strain evidence="1">CtqZP6</strain>
    </source>
</reference>
<keyword evidence="1" id="KW-0830">Ubiquinone</keyword>
<accession>A0A8S5SI00</accession>
<evidence type="ECO:0000313" key="1">
    <source>
        <dbReference type="EMBL" id="DAF50629.1"/>
    </source>
</evidence>
<name>A0A8S5SI00_9VIRU</name>
<organism evidence="1">
    <name type="scientific">Phage sp. ctqZP6</name>
    <dbReference type="NCBI Taxonomy" id="2828010"/>
    <lineage>
        <taxon>Viruses</taxon>
    </lineage>
</organism>
<dbReference type="EMBL" id="BK032598">
    <property type="protein sequence ID" value="DAF50629.1"/>
    <property type="molecule type" value="Genomic_DNA"/>
</dbReference>
<protein>
    <submittedName>
        <fullName evidence="1">Ubiquinone oxidoreductase</fullName>
    </submittedName>
</protein>
<sequence>MKLKVFNIELDGIDKCGKDSVRPYVFYLEPGKYLCRARGLISQIAYAKLYKRNIEWDGADYAKNTLFVLLEVNKHDWEIRCKLTNEPNTGFTYEEMTQAFKLALYELKERFDVPENHILVFNTSEYTPYAIADEIKTHLEYLNNQN</sequence>
<proteinExistence type="predicted"/>